<comment type="caution">
    <text evidence="1">The sequence shown here is derived from an EMBL/GenBank/DDBJ whole genome shotgun (WGS) entry which is preliminary data.</text>
</comment>
<sequence>MTTEQLEHAASGPYWFMDKVQMGFGDRYRPYQDRTFSPLQKNHLGTYVVERMTLVPGGRFLVTSGDESTCLWDLGFSLETPINPDPLATLEGNAVTSKENNMDVLTIYAIDLMYEEPEFEEKGKFKFPSQDLMNVFFLNGTPEGDGRFNSVHLNQEYAFIYCQPFFVVWDWVKDTAACWSLDNPLQKIFVCDKAIMTCDIHGAFGVFDSPWWLKPVPNNDCGQMHSLFVKMAARDQKRRFTSAITSFLCSFKDKLIVYKSQVPCFCY</sequence>
<protein>
    <submittedName>
        <fullName evidence="1">Uncharacterized protein</fullName>
    </submittedName>
</protein>
<name>A0A4Y7S101_COPMI</name>
<dbReference type="EMBL" id="QPFP01000370">
    <property type="protein sequence ID" value="TEB14988.1"/>
    <property type="molecule type" value="Genomic_DNA"/>
</dbReference>
<gene>
    <name evidence="1" type="ORF">FA13DRAFT_1805204</name>
</gene>
<dbReference type="OrthoDB" id="3070325at2759"/>
<evidence type="ECO:0000313" key="1">
    <source>
        <dbReference type="EMBL" id="TEB14988.1"/>
    </source>
</evidence>
<dbReference type="Proteomes" id="UP000298030">
    <property type="component" value="Unassembled WGS sequence"/>
</dbReference>
<organism evidence="1 2">
    <name type="scientific">Coprinellus micaceus</name>
    <name type="common">Glistening ink-cap mushroom</name>
    <name type="synonym">Coprinus micaceus</name>
    <dbReference type="NCBI Taxonomy" id="71717"/>
    <lineage>
        <taxon>Eukaryota</taxon>
        <taxon>Fungi</taxon>
        <taxon>Dikarya</taxon>
        <taxon>Basidiomycota</taxon>
        <taxon>Agaricomycotina</taxon>
        <taxon>Agaricomycetes</taxon>
        <taxon>Agaricomycetidae</taxon>
        <taxon>Agaricales</taxon>
        <taxon>Agaricineae</taxon>
        <taxon>Psathyrellaceae</taxon>
        <taxon>Coprinellus</taxon>
    </lineage>
</organism>
<dbReference type="AlphaFoldDB" id="A0A4Y7S101"/>
<reference evidence="1 2" key="1">
    <citation type="journal article" date="2019" name="Nat. Ecol. Evol.">
        <title>Megaphylogeny resolves global patterns of mushroom evolution.</title>
        <authorList>
            <person name="Varga T."/>
            <person name="Krizsan K."/>
            <person name="Foldi C."/>
            <person name="Dima B."/>
            <person name="Sanchez-Garcia M."/>
            <person name="Sanchez-Ramirez S."/>
            <person name="Szollosi G.J."/>
            <person name="Szarkandi J.G."/>
            <person name="Papp V."/>
            <person name="Albert L."/>
            <person name="Andreopoulos W."/>
            <person name="Angelini C."/>
            <person name="Antonin V."/>
            <person name="Barry K.W."/>
            <person name="Bougher N.L."/>
            <person name="Buchanan P."/>
            <person name="Buyck B."/>
            <person name="Bense V."/>
            <person name="Catcheside P."/>
            <person name="Chovatia M."/>
            <person name="Cooper J."/>
            <person name="Damon W."/>
            <person name="Desjardin D."/>
            <person name="Finy P."/>
            <person name="Geml J."/>
            <person name="Haridas S."/>
            <person name="Hughes K."/>
            <person name="Justo A."/>
            <person name="Karasinski D."/>
            <person name="Kautmanova I."/>
            <person name="Kiss B."/>
            <person name="Kocsube S."/>
            <person name="Kotiranta H."/>
            <person name="LaButti K.M."/>
            <person name="Lechner B.E."/>
            <person name="Liimatainen K."/>
            <person name="Lipzen A."/>
            <person name="Lukacs Z."/>
            <person name="Mihaltcheva S."/>
            <person name="Morgado L.N."/>
            <person name="Niskanen T."/>
            <person name="Noordeloos M.E."/>
            <person name="Ohm R.A."/>
            <person name="Ortiz-Santana B."/>
            <person name="Ovrebo C."/>
            <person name="Racz N."/>
            <person name="Riley R."/>
            <person name="Savchenko A."/>
            <person name="Shiryaev A."/>
            <person name="Soop K."/>
            <person name="Spirin V."/>
            <person name="Szebenyi C."/>
            <person name="Tomsovsky M."/>
            <person name="Tulloss R.E."/>
            <person name="Uehling J."/>
            <person name="Grigoriev I.V."/>
            <person name="Vagvolgyi C."/>
            <person name="Papp T."/>
            <person name="Martin F.M."/>
            <person name="Miettinen O."/>
            <person name="Hibbett D.S."/>
            <person name="Nagy L.G."/>
        </authorList>
    </citation>
    <scope>NUCLEOTIDE SEQUENCE [LARGE SCALE GENOMIC DNA]</scope>
    <source>
        <strain evidence="1 2">FP101781</strain>
    </source>
</reference>
<proteinExistence type="predicted"/>
<keyword evidence="2" id="KW-1185">Reference proteome</keyword>
<accession>A0A4Y7S101</accession>
<evidence type="ECO:0000313" key="2">
    <source>
        <dbReference type="Proteomes" id="UP000298030"/>
    </source>
</evidence>